<dbReference type="GeneID" id="89976629"/>
<dbReference type="SUPFAM" id="SSF55729">
    <property type="entry name" value="Acyl-CoA N-acyltransferases (Nat)"/>
    <property type="match status" value="1"/>
</dbReference>
<dbReference type="InterPro" id="IPR000182">
    <property type="entry name" value="GNAT_dom"/>
</dbReference>
<feature type="domain" description="N-acetyltransferase" evidence="1">
    <location>
        <begin position="21"/>
        <end position="193"/>
    </location>
</feature>
<gene>
    <name evidence="2" type="ORF">LTR84_008466</name>
</gene>
<dbReference type="PROSITE" id="PS51186">
    <property type="entry name" value="GNAT"/>
    <property type="match status" value="1"/>
</dbReference>
<comment type="caution">
    <text evidence="2">The sequence shown here is derived from an EMBL/GenBank/DDBJ whole genome shotgun (WGS) entry which is preliminary data.</text>
</comment>
<evidence type="ECO:0000259" key="1">
    <source>
        <dbReference type="PROSITE" id="PS51186"/>
    </source>
</evidence>
<dbReference type="GO" id="GO:0016747">
    <property type="term" value="F:acyltransferase activity, transferring groups other than amino-acyl groups"/>
    <property type="evidence" value="ECO:0007669"/>
    <property type="project" value="InterPro"/>
</dbReference>
<dbReference type="InterPro" id="IPR051531">
    <property type="entry name" value="N-acetyltransferase"/>
</dbReference>
<dbReference type="RefSeq" id="XP_064701916.1">
    <property type="nucleotide sequence ID" value="XM_064852011.1"/>
</dbReference>
<proteinExistence type="predicted"/>
<dbReference type="Gene3D" id="3.40.630.30">
    <property type="match status" value="1"/>
</dbReference>
<dbReference type="AlphaFoldDB" id="A0AAV9N0G4"/>
<organism evidence="2 3">
    <name type="scientific">Exophiala bonariae</name>
    <dbReference type="NCBI Taxonomy" id="1690606"/>
    <lineage>
        <taxon>Eukaryota</taxon>
        <taxon>Fungi</taxon>
        <taxon>Dikarya</taxon>
        <taxon>Ascomycota</taxon>
        <taxon>Pezizomycotina</taxon>
        <taxon>Eurotiomycetes</taxon>
        <taxon>Chaetothyriomycetidae</taxon>
        <taxon>Chaetothyriales</taxon>
        <taxon>Herpotrichiellaceae</taxon>
        <taxon>Exophiala</taxon>
    </lineage>
</organism>
<evidence type="ECO:0000313" key="3">
    <source>
        <dbReference type="Proteomes" id="UP001358417"/>
    </source>
</evidence>
<dbReference type="Proteomes" id="UP001358417">
    <property type="component" value="Unassembled WGS sequence"/>
</dbReference>
<protein>
    <recommendedName>
        <fullName evidence="1">N-acetyltransferase domain-containing protein</fullName>
    </recommendedName>
</protein>
<accession>A0AAV9N0G4</accession>
<sequence length="224" mass="24964">MTTSDIDARFPPIYTDRLYIRFFDPSRPEDYETVLEFYNSEYTKRFIGDVGMNTKEHIESRCEEGTMIPKVPGKPASATPKYPWHIVYLRSDLSRPVGINSLFTAVPFNKPTLGWAVREEIAGQGYASEAASAVLKCWVEDIGVTDLWAGTFPHHKASQRVAVKVGFEFGGTFSMKFPDGEVKEAIYYVLPGADKSNMEGRVMDLTQQPGMPSVPLVPAVELAA</sequence>
<dbReference type="PANTHER" id="PTHR43792">
    <property type="entry name" value="GNAT FAMILY, PUTATIVE (AFU_ORTHOLOGUE AFUA_3G00765)-RELATED-RELATED"/>
    <property type="match status" value="1"/>
</dbReference>
<evidence type="ECO:0000313" key="2">
    <source>
        <dbReference type="EMBL" id="KAK5046322.1"/>
    </source>
</evidence>
<keyword evidence="3" id="KW-1185">Reference proteome</keyword>
<dbReference type="EMBL" id="JAVRRD010000031">
    <property type="protein sequence ID" value="KAK5046322.1"/>
    <property type="molecule type" value="Genomic_DNA"/>
</dbReference>
<dbReference type="Pfam" id="PF13302">
    <property type="entry name" value="Acetyltransf_3"/>
    <property type="match status" value="1"/>
</dbReference>
<dbReference type="InterPro" id="IPR016181">
    <property type="entry name" value="Acyl_CoA_acyltransferase"/>
</dbReference>
<name>A0AAV9N0G4_9EURO</name>
<reference evidence="2 3" key="1">
    <citation type="submission" date="2023-08" db="EMBL/GenBank/DDBJ databases">
        <title>Black Yeasts Isolated from many extreme environments.</title>
        <authorList>
            <person name="Coleine C."/>
            <person name="Stajich J.E."/>
            <person name="Selbmann L."/>
        </authorList>
    </citation>
    <scope>NUCLEOTIDE SEQUENCE [LARGE SCALE GENOMIC DNA]</scope>
    <source>
        <strain evidence="2 3">CCFEE 5792</strain>
    </source>
</reference>